<dbReference type="SUPFAM" id="SSF103473">
    <property type="entry name" value="MFS general substrate transporter"/>
    <property type="match status" value="1"/>
</dbReference>
<feature type="transmembrane region" description="Helical" evidence="6">
    <location>
        <begin position="7"/>
        <end position="30"/>
    </location>
</feature>
<dbReference type="RefSeq" id="WP_117319380.1">
    <property type="nucleotide sequence ID" value="NZ_QQSW01000025.1"/>
</dbReference>
<feature type="transmembrane region" description="Helical" evidence="6">
    <location>
        <begin position="182"/>
        <end position="201"/>
    </location>
</feature>
<comment type="subcellular location">
    <subcellularLocation>
        <location evidence="1">Membrane</location>
        <topology evidence="1">Multi-pass membrane protein</topology>
    </subcellularLocation>
</comment>
<feature type="transmembrane region" description="Helical" evidence="6">
    <location>
        <begin position="335"/>
        <end position="356"/>
    </location>
</feature>
<feature type="transmembrane region" description="Helical" evidence="6">
    <location>
        <begin position="109"/>
        <end position="128"/>
    </location>
</feature>
<dbReference type="EMBL" id="SLWX01000019">
    <property type="protein sequence ID" value="TCO72241.1"/>
    <property type="molecule type" value="Genomic_DNA"/>
</dbReference>
<proteinExistence type="inferred from homology"/>
<keyword evidence="3 6" id="KW-0812">Transmembrane</keyword>
<evidence type="ECO:0000313" key="8">
    <source>
        <dbReference type="Proteomes" id="UP000294980"/>
    </source>
</evidence>
<evidence type="ECO:0000256" key="2">
    <source>
        <dbReference type="ARBA" id="ARBA00008412"/>
    </source>
</evidence>
<dbReference type="Pfam" id="PF03209">
    <property type="entry name" value="PUCC"/>
    <property type="match status" value="1"/>
</dbReference>
<dbReference type="InterPro" id="IPR004896">
    <property type="entry name" value="PucC-rel"/>
</dbReference>
<dbReference type="CDD" id="cd06176">
    <property type="entry name" value="MFS_BCD_PucC-like"/>
    <property type="match status" value="1"/>
</dbReference>
<evidence type="ECO:0000256" key="5">
    <source>
        <dbReference type="ARBA" id="ARBA00023136"/>
    </source>
</evidence>
<reference evidence="7 8" key="1">
    <citation type="submission" date="2019-03" db="EMBL/GenBank/DDBJ databases">
        <title>Genomic Encyclopedia of Type Strains, Phase IV (KMG-IV): sequencing the most valuable type-strain genomes for metagenomic binning, comparative biology and taxonomic classification.</title>
        <authorList>
            <person name="Goeker M."/>
        </authorList>
    </citation>
    <scope>NUCLEOTIDE SEQUENCE [LARGE SCALE GENOMIC DNA]</scope>
    <source>
        <strain evidence="7 8">DSM 23344</strain>
    </source>
</reference>
<dbReference type="GO" id="GO:0016020">
    <property type="term" value="C:membrane"/>
    <property type="evidence" value="ECO:0007669"/>
    <property type="project" value="UniProtKB-SubCell"/>
</dbReference>
<comment type="caution">
    <text evidence="7">The sequence shown here is derived from an EMBL/GenBank/DDBJ whole genome shotgun (WGS) entry which is preliminary data.</text>
</comment>
<feature type="transmembrane region" description="Helical" evidence="6">
    <location>
        <begin position="406"/>
        <end position="425"/>
    </location>
</feature>
<name>A0A4R2KF01_9GAMM</name>
<gene>
    <name evidence="7" type="ORF">EV688_11943</name>
</gene>
<evidence type="ECO:0000256" key="1">
    <source>
        <dbReference type="ARBA" id="ARBA00004141"/>
    </source>
</evidence>
<dbReference type="PIRSF" id="PIRSF016565">
    <property type="entry name" value="PucC"/>
    <property type="match status" value="1"/>
</dbReference>
<evidence type="ECO:0000313" key="7">
    <source>
        <dbReference type="EMBL" id="TCO72241.1"/>
    </source>
</evidence>
<evidence type="ECO:0000256" key="4">
    <source>
        <dbReference type="ARBA" id="ARBA00022989"/>
    </source>
</evidence>
<dbReference type="Proteomes" id="UP000294980">
    <property type="component" value="Unassembled WGS sequence"/>
</dbReference>
<comment type="similarity">
    <text evidence="2">Belongs to the PucC family.</text>
</comment>
<dbReference type="PANTHER" id="PTHR23538:SF1">
    <property type="entry name" value="44.5 KD BACTERIOCHLOROPHYLL SYNTHASE SUBUNIT"/>
    <property type="match status" value="1"/>
</dbReference>
<keyword evidence="4 6" id="KW-1133">Transmembrane helix</keyword>
<dbReference type="PANTHER" id="PTHR23538">
    <property type="entry name" value="44.5 KD BACTERIOCHLOROPHYLL SYNTHASE SUBUNIT"/>
    <property type="match status" value="1"/>
</dbReference>
<evidence type="ECO:0000256" key="3">
    <source>
        <dbReference type="ARBA" id="ARBA00022692"/>
    </source>
</evidence>
<feature type="transmembrane region" description="Helical" evidence="6">
    <location>
        <begin position="36"/>
        <end position="58"/>
    </location>
</feature>
<evidence type="ECO:0000256" key="6">
    <source>
        <dbReference type="SAM" id="Phobius"/>
    </source>
</evidence>
<dbReference type="AlphaFoldDB" id="A0A4R2KF01"/>
<dbReference type="Gene3D" id="1.20.1250.20">
    <property type="entry name" value="MFS general substrate transporter like domains"/>
    <property type="match status" value="1"/>
</dbReference>
<organism evidence="7 8">
    <name type="scientific">Chromatocurvus halotolerans</name>
    <dbReference type="NCBI Taxonomy" id="1132028"/>
    <lineage>
        <taxon>Bacteria</taxon>
        <taxon>Pseudomonadati</taxon>
        <taxon>Pseudomonadota</taxon>
        <taxon>Gammaproteobacteria</taxon>
        <taxon>Cellvibrionales</taxon>
        <taxon>Halieaceae</taxon>
        <taxon>Chromatocurvus</taxon>
    </lineage>
</organism>
<feature type="transmembrane region" description="Helical" evidence="6">
    <location>
        <begin position="281"/>
        <end position="301"/>
    </location>
</feature>
<dbReference type="InterPro" id="IPR026036">
    <property type="entry name" value="PucC"/>
</dbReference>
<keyword evidence="5 6" id="KW-0472">Membrane</keyword>
<feature type="transmembrane region" description="Helical" evidence="6">
    <location>
        <begin position="148"/>
        <end position="170"/>
    </location>
</feature>
<dbReference type="InterPro" id="IPR036259">
    <property type="entry name" value="MFS_trans_sf"/>
</dbReference>
<sequence>MWRALKSFLWTLKIALPKVAVGWMFALLTIDFNRVAIVEMGVAAVVVTTLLSIHYFIAPFQVIAGRIADTRPILGYRRTPYLIGASAVASLLFLALPSVTFAMGEGSSLATAVAVVLFVLFGLCMAVMADSYHSLIAETTTKDTRAGVISVVWIVMILSTILAAVVMNAVRPEFSPEAMQNLYNMTPPIVLGAVLLGVIGVERRLSPSELTQAATRARAMAPPGNPLASAARLVAGNRQARYFFIFVACAIFALFLQESLIEVLGAEVFGAGIRETTRFQPIWGGGILLGMLGMGLLSAFYRAPKKTLTLVGCAAASAGFFLLGIIALLRLEFLLVPTLFVMGICAGVFNVGALAMMMDMTVEGATGLYMGLWGTAQAMGMGGSSVAAGALHTSLIGSGLLEPQHAYWMIFSLEASVLLGAAAILTRVDVAAFQRTAVRSVEETSTDSAVILDVATASA</sequence>
<keyword evidence="8" id="KW-1185">Reference proteome</keyword>
<dbReference type="OrthoDB" id="144773at2"/>
<feature type="transmembrane region" description="Helical" evidence="6">
    <location>
        <begin position="308"/>
        <end position="329"/>
    </location>
</feature>
<accession>A0A4R2KF01</accession>
<feature type="transmembrane region" description="Helical" evidence="6">
    <location>
        <begin position="242"/>
        <end position="261"/>
    </location>
</feature>
<protein>
    <submittedName>
        <fullName evidence="7">BCD family chlorophyll transporter-like MFS transporter</fullName>
    </submittedName>
</protein>
<feature type="transmembrane region" description="Helical" evidence="6">
    <location>
        <begin position="79"/>
        <end position="103"/>
    </location>
</feature>
<feature type="transmembrane region" description="Helical" evidence="6">
    <location>
        <begin position="368"/>
        <end position="391"/>
    </location>
</feature>